<protein>
    <submittedName>
        <fullName evidence="1">Uncharacterized protein</fullName>
    </submittedName>
</protein>
<evidence type="ECO:0000313" key="1">
    <source>
        <dbReference type="EMBL" id="NGM13246.1"/>
    </source>
</evidence>
<accession>A0A6M1KWM8</accession>
<dbReference type="RefSeq" id="WP_164447161.1">
    <property type="nucleotide sequence ID" value="NZ_SAIY01000003.1"/>
</dbReference>
<dbReference type="Proteomes" id="UP000478148">
    <property type="component" value="Unassembled WGS sequence"/>
</dbReference>
<reference evidence="1 2" key="1">
    <citation type="submission" date="2020-02" db="EMBL/GenBank/DDBJ databases">
        <title>Draft Genome Sequence of Verrucosispora sp. Strain CWR15, Isolated from Gulf of Mexico Sponge.</title>
        <authorList>
            <person name="Kennedy S.J."/>
            <person name="Cella E."/>
            <person name="Azarian T."/>
            <person name="Baker B.J."/>
            <person name="Shaw L.N."/>
        </authorList>
    </citation>
    <scope>NUCLEOTIDE SEQUENCE [LARGE SCALE GENOMIC DNA]</scope>
    <source>
        <strain evidence="1 2">CWR15</strain>
    </source>
</reference>
<evidence type="ECO:0000313" key="2">
    <source>
        <dbReference type="Proteomes" id="UP000478148"/>
    </source>
</evidence>
<keyword evidence="2" id="KW-1185">Reference proteome</keyword>
<gene>
    <name evidence="1" type="ORF">ENC19_11505</name>
</gene>
<comment type="caution">
    <text evidence="1">The sequence shown here is derived from an EMBL/GenBank/DDBJ whole genome shotgun (WGS) entry which is preliminary data.</text>
</comment>
<dbReference type="AlphaFoldDB" id="A0A6M1KWM8"/>
<dbReference type="EMBL" id="SAIY01000003">
    <property type="protein sequence ID" value="NGM13246.1"/>
    <property type="molecule type" value="Genomic_DNA"/>
</dbReference>
<proteinExistence type="predicted"/>
<organism evidence="1 2">
    <name type="scientific">Verrucosispora sioxanthis</name>
    <dbReference type="NCBI Taxonomy" id="2499994"/>
    <lineage>
        <taxon>Bacteria</taxon>
        <taxon>Bacillati</taxon>
        <taxon>Actinomycetota</taxon>
        <taxon>Actinomycetes</taxon>
        <taxon>Micromonosporales</taxon>
        <taxon>Micromonosporaceae</taxon>
        <taxon>Micromonospora</taxon>
    </lineage>
</organism>
<sequence>MPDEFIMGVPEDLRFDVIELLPPEALASLAREPYSRELLWEYFQKADVYFVDRPRDVEDRRSVDELIDGLRDNLYFRGPGNEKLNRLFYKTLIRLPSWVPRPDGGERGDQVEFVAACVSGGIPRSSDAINRREALEEFAKTAIRLNLFSYSDTGERYPDQDLSRVIDAWASGKIVYLFNPEQPGN</sequence>
<name>A0A6M1KWM8_9ACTN</name>